<gene>
    <name evidence="2" type="ORF">D0T12_18350</name>
</gene>
<dbReference type="AlphaFoldDB" id="A0A372GFF6"/>
<feature type="region of interest" description="Disordered" evidence="1">
    <location>
        <begin position="74"/>
        <end position="94"/>
    </location>
</feature>
<dbReference type="RefSeq" id="WP_117400808.1">
    <property type="nucleotide sequence ID" value="NZ_QVNQ01000005.1"/>
</dbReference>
<name>A0A372GFF6_9ACTN</name>
<evidence type="ECO:0000313" key="3">
    <source>
        <dbReference type="Proteomes" id="UP000262882"/>
    </source>
</evidence>
<sequence length="94" mass="10464">MPTSEELQAAPKATVVEPGVQLGRVPMWELYHYEYGQQTGKSIARGDQLHEWLTELEQSGRLLGFGWEIRGADEPADWPGWPITGDKQGAGPCR</sequence>
<keyword evidence="3" id="KW-1185">Reference proteome</keyword>
<dbReference type="Proteomes" id="UP000262882">
    <property type="component" value="Unassembled WGS sequence"/>
</dbReference>
<proteinExistence type="predicted"/>
<protein>
    <submittedName>
        <fullName evidence="2">Uncharacterized protein</fullName>
    </submittedName>
</protein>
<dbReference type="OrthoDB" id="4996994at2"/>
<comment type="caution">
    <text evidence="2">The sequence shown here is derived from an EMBL/GenBank/DDBJ whole genome shotgun (WGS) entry which is preliminary data.</text>
</comment>
<evidence type="ECO:0000313" key="2">
    <source>
        <dbReference type="EMBL" id="RFS84121.1"/>
    </source>
</evidence>
<reference evidence="2 3" key="1">
    <citation type="submission" date="2018-08" db="EMBL/GenBank/DDBJ databases">
        <title>Actinomadura spongicola sp. nov., isolated from marine sponge Leucetta chagosensis.</title>
        <authorList>
            <person name="Li L."/>
            <person name="Lin H.W."/>
        </authorList>
    </citation>
    <scope>NUCLEOTIDE SEQUENCE [LARGE SCALE GENOMIC DNA]</scope>
    <source>
        <strain evidence="2 3">LHW52907</strain>
    </source>
</reference>
<organism evidence="2 3">
    <name type="scientific">Actinomadura spongiicola</name>
    <dbReference type="NCBI Taxonomy" id="2303421"/>
    <lineage>
        <taxon>Bacteria</taxon>
        <taxon>Bacillati</taxon>
        <taxon>Actinomycetota</taxon>
        <taxon>Actinomycetes</taxon>
        <taxon>Streptosporangiales</taxon>
        <taxon>Thermomonosporaceae</taxon>
        <taxon>Actinomadura</taxon>
    </lineage>
</organism>
<dbReference type="EMBL" id="QVNQ01000005">
    <property type="protein sequence ID" value="RFS84121.1"/>
    <property type="molecule type" value="Genomic_DNA"/>
</dbReference>
<accession>A0A372GFF6</accession>
<evidence type="ECO:0000256" key="1">
    <source>
        <dbReference type="SAM" id="MobiDB-lite"/>
    </source>
</evidence>